<feature type="transmembrane region" description="Helical" evidence="11">
    <location>
        <begin position="403"/>
        <end position="427"/>
    </location>
</feature>
<dbReference type="InterPro" id="IPR002898">
    <property type="entry name" value="MotA_ExbB_proton_chnl"/>
</dbReference>
<keyword evidence="9" id="KW-0175">Coiled coil</keyword>
<keyword evidence="5 8" id="KW-0653">Protein transport</keyword>
<keyword evidence="15" id="KW-1185">Reference proteome</keyword>
<evidence type="ECO:0000256" key="8">
    <source>
        <dbReference type="RuleBase" id="RU004057"/>
    </source>
</evidence>
<dbReference type="Proteomes" id="UP001374893">
    <property type="component" value="Chromosome"/>
</dbReference>
<dbReference type="RefSeq" id="WP_338689178.1">
    <property type="nucleotide sequence ID" value="NZ_AP024702.1"/>
</dbReference>
<evidence type="ECO:0000313" key="15">
    <source>
        <dbReference type="Proteomes" id="UP001374893"/>
    </source>
</evidence>
<evidence type="ECO:0000256" key="10">
    <source>
        <dbReference type="SAM" id="MobiDB-lite"/>
    </source>
</evidence>
<feature type="transmembrane region" description="Helical" evidence="11">
    <location>
        <begin position="263"/>
        <end position="284"/>
    </location>
</feature>
<feature type="chain" id="PRO_5045241338" evidence="12">
    <location>
        <begin position="20"/>
        <end position="482"/>
    </location>
</feature>
<keyword evidence="12" id="KW-0732">Signal</keyword>
<feature type="region of interest" description="Disordered" evidence="10">
    <location>
        <begin position="453"/>
        <end position="482"/>
    </location>
</feature>
<evidence type="ECO:0000256" key="2">
    <source>
        <dbReference type="ARBA" id="ARBA00022448"/>
    </source>
</evidence>
<keyword evidence="2 8" id="KW-0813">Transport</keyword>
<reference evidence="14 15" key="1">
    <citation type="submission" date="2021-06" db="EMBL/GenBank/DDBJ databases">
        <title>Complete genome of Haloferula helveola possessing various polysaccharide degrading enzymes.</title>
        <authorList>
            <person name="Takami H."/>
            <person name="Huang C."/>
            <person name="Hamasaki K."/>
        </authorList>
    </citation>
    <scope>NUCLEOTIDE SEQUENCE [LARGE SCALE GENOMIC DNA]</scope>
    <source>
        <strain evidence="14 15">CN-1</strain>
    </source>
</reference>
<evidence type="ECO:0000256" key="9">
    <source>
        <dbReference type="SAM" id="Coils"/>
    </source>
</evidence>
<keyword evidence="4 11" id="KW-0812">Transmembrane</keyword>
<dbReference type="PANTHER" id="PTHR30625">
    <property type="entry name" value="PROTEIN TOLQ"/>
    <property type="match status" value="1"/>
</dbReference>
<dbReference type="EMBL" id="AP024702">
    <property type="protein sequence ID" value="BCX47140.1"/>
    <property type="molecule type" value="Genomic_DNA"/>
</dbReference>
<evidence type="ECO:0000256" key="1">
    <source>
        <dbReference type="ARBA" id="ARBA00004651"/>
    </source>
</evidence>
<comment type="similarity">
    <text evidence="8">Belongs to the exbB/tolQ family.</text>
</comment>
<protein>
    <submittedName>
        <fullName evidence="14">Biopolymer transporter TonB</fullName>
    </submittedName>
</protein>
<dbReference type="InterPro" id="IPR050790">
    <property type="entry name" value="ExbB/TolQ_transport"/>
</dbReference>
<keyword evidence="7 11" id="KW-0472">Membrane</keyword>
<feature type="transmembrane region" description="Helical" evidence="11">
    <location>
        <begin position="359"/>
        <end position="383"/>
    </location>
</feature>
<evidence type="ECO:0000256" key="4">
    <source>
        <dbReference type="ARBA" id="ARBA00022692"/>
    </source>
</evidence>
<evidence type="ECO:0000256" key="12">
    <source>
        <dbReference type="SAM" id="SignalP"/>
    </source>
</evidence>
<evidence type="ECO:0000259" key="13">
    <source>
        <dbReference type="Pfam" id="PF01618"/>
    </source>
</evidence>
<organism evidence="14 15">
    <name type="scientific">Haloferula helveola</name>
    <dbReference type="NCBI Taxonomy" id="490095"/>
    <lineage>
        <taxon>Bacteria</taxon>
        <taxon>Pseudomonadati</taxon>
        <taxon>Verrucomicrobiota</taxon>
        <taxon>Verrucomicrobiia</taxon>
        <taxon>Verrucomicrobiales</taxon>
        <taxon>Verrucomicrobiaceae</taxon>
        <taxon>Haloferula</taxon>
    </lineage>
</organism>
<proteinExistence type="inferred from homology"/>
<dbReference type="Pfam" id="PF01618">
    <property type="entry name" value="MotA_ExbB"/>
    <property type="match status" value="1"/>
</dbReference>
<gene>
    <name evidence="14" type="ORF">HAHE_10480</name>
</gene>
<evidence type="ECO:0000256" key="7">
    <source>
        <dbReference type="ARBA" id="ARBA00023136"/>
    </source>
</evidence>
<feature type="coiled-coil region" evidence="9">
    <location>
        <begin position="20"/>
        <end position="86"/>
    </location>
</feature>
<keyword evidence="3" id="KW-1003">Cell membrane</keyword>
<keyword evidence="6 11" id="KW-1133">Transmembrane helix</keyword>
<dbReference type="PANTHER" id="PTHR30625:SF15">
    <property type="entry name" value="BIOPOLYMER TRANSPORT PROTEIN EXBB"/>
    <property type="match status" value="1"/>
</dbReference>
<sequence length="482" mass="51625">MRPVLRFILPLAIAGTVSAQTAAEQQLAEARKELKDTQAEYTAMRTAFFREINTLDDRALELDRELRALEREAERRTSKRQSLLREIEGREGEFNYAVGVLNNYGGALLTRIHPAENQLYKDRLDDAAAKAAAAGDDYAAELGSRLEAAKIGLERLSAVTGGHRFEGKGLRNGSESIEGELLVLGPAVYLSEKDGKFEGVATFASTGTELPTVVALTGVSDGSITSAIESGSGSLPLDASMGKAIEAQAAEETIAETIEKGGIVGHAILLLGLVAIGLTVFKVLEISRFPVPSRRVINEIIDDLLADRRDEAAKRAAKVKGMAGEMARAGVSNFYEKRRILEEALFEKLVAVKPKLERFLPFLGLTAAAAPLMGLLGTVLGIIKTFKAMALYGSSNQKAFTQGISEALITTAEGLVVAIPVLVLHGLMRSLAKGKFSEVEGVAISLMNGTTEMEKKDFKASKPSKPSEDDEDGDPELVPNPA</sequence>
<accession>A0ABN6H0Q5</accession>
<evidence type="ECO:0000256" key="6">
    <source>
        <dbReference type="ARBA" id="ARBA00022989"/>
    </source>
</evidence>
<feature type="domain" description="MotA/TolQ/ExbB proton channel" evidence="13">
    <location>
        <begin position="323"/>
        <end position="438"/>
    </location>
</feature>
<evidence type="ECO:0000256" key="11">
    <source>
        <dbReference type="SAM" id="Phobius"/>
    </source>
</evidence>
<evidence type="ECO:0000256" key="3">
    <source>
        <dbReference type="ARBA" id="ARBA00022475"/>
    </source>
</evidence>
<evidence type="ECO:0000313" key="14">
    <source>
        <dbReference type="EMBL" id="BCX47140.1"/>
    </source>
</evidence>
<evidence type="ECO:0000256" key="5">
    <source>
        <dbReference type="ARBA" id="ARBA00022927"/>
    </source>
</evidence>
<comment type="subcellular location">
    <subcellularLocation>
        <location evidence="1">Cell membrane</location>
        <topology evidence="1">Multi-pass membrane protein</topology>
    </subcellularLocation>
    <subcellularLocation>
        <location evidence="8">Membrane</location>
        <topology evidence="8">Multi-pass membrane protein</topology>
    </subcellularLocation>
</comment>
<feature type="signal peptide" evidence="12">
    <location>
        <begin position="1"/>
        <end position="19"/>
    </location>
</feature>
<name>A0ABN6H0Q5_9BACT</name>